<dbReference type="EMBL" id="JABWDY010033055">
    <property type="protein sequence ID" value="KAF5183707.1"/>
    <property type="molecule type" value="Genomic_DNA"/>
</dbReference>
<accession>A0A7J6VG06</accession>
<dbReference type="InterPro" id="IPR013087">
    <property type="entry name" value="Znf_C2H2_type"/>
</dbReference>
<feature type="compositionally biased region" description="Acidic residues" evidence="2">
    <location>
        <begin position="92"/>
        <end position="101"/>
    </location>
</feature>
<dbReference type="PROSITE" id="PS50157">
    <property type="entry name" value="ZINC_FINGER_C2H2_2"/>
    <property type="match status" value="1"/>
</dbReference>
<sequence length="101" mass="11101">MPKTEQKKVAPNDPNGNKPRRPAPRKIIGCFKCSYCNKTFTTPQGRGGHCGLVHKKEMADFNKEFQATVNGELDLSLAPPRANVPDLNLPVMDDDDQVGGH</sequence>
<keyword evidence="1" id="KW-0863">Zinc-finger</keyword>
<evidence type="ECO:0000256" key="2">
    <source>
        <dbReference type="SAM" id="MobiDB-lite"/>
    </source>
</evidence>
<protein>
    <recommendedName>
        <fullName evidence="3">C2H2-type domain-containing protein</fullName>
    </recommendedName>
</protein>
<feature type="domain" description="C2H2-type" evidence="3">
    <location>
        <begin position="31"/>
        <end position="59"/>
    </location>
</feature>
<keyword evidence="5" id="KW-1185">Reference proteome</keyword>
<feature type="region of interest" description="Disordered" evidence="2">
    <location>
        <begin position="1"/>
        <end position="23"/>
    </location>
</feature>
<feature type="region of interest" description="Disordered" evidence="2">
    <location>
        <begin position="82"/>
        <end position="101"/>
    </location>
</feature>
<gene>
    <name evidence="4" type="ORF">FRX31_026699</name>
</gene>
<evidence type="ECO:0000313" key="5">
    <source>
        <dbReference type="Proteomes" id="UP000554482"/>
    </source>
</evidence>
<comment type="caution">
    <text evidence="4">The sequence shown here is derived from an EMBL/GenBank/DDBJ whole genome shotgun (WGS) entry which is preliminary data.</text>
</comment>
<name>A0A7J6VG06_THATH</name>
<keyword evidence="1" id="KW-0479">Metal-binding</keyword>
<dbReference type="OrthoDB" id="669972at2759"/>
<keyword evidence="1" id="KW-0862">Zinc</keyword>
<proteinExistence type="predicted"/>
<evidence type="ECO:0000256" key="1">
    <source>
        <dbReference type="PROSITE-ProRule" id="PRU00042"/>
    </source>
</evidence>
<dbReference type="Proteomes" id="UP000554482">
    <property type="component" value="Unassembled WGS sequence"/>
</dbReference>
<organism evidence="4 5">
    <name type="scientific">Thalictrum thalictroides</name>
    <name type="common">Rue-anemone</name>
    <name type="synonym">Anemone thalictroides</name>
    <dbReference type="NCBI Taxonomy" id="46969"/>
    <lineage>
        <taxon>Eukaryota</taxon>
        <taxon>Viridiplantae</taxon>
        <taxon>Streptophyta</taxon>
        <taxon>Embryophyta</taxon>
        <taxon>Tracheophyta</taxon>
        <taxon>Spermatophyta</taxon>
        <taxon>Magnoliopsida</taxon>
        <taxon>Ranunculales</taxon>
        <taxon>Ranunculaceae</taxon>
        <taxon>Thalictroideae</taxon>
        <taxon>Thalictrum</taxon>
    </lineage>
</organism>
<dbReference type="PROSITE" id="PS00028">
    <property type="entry name" value="ZINC_FINGER_C2H2_1"/>
    <property type="match status" value="1"/>
</dbReference>
<reference evidence="4 5" key="1">
    <citation type="submission" date="2020-06" db="EMBL/GenBank/DDBJ databases">
        <title>Transcriptomic and genomic resources for Thalictrum thalictroides and T. hernandezii: Facilitating candidate gene discovery in an emerging model plant lineage.</title>
        <authorList>
            <person name="Arias T."/>
            <person name="Riano-Pachon D.M."/>
            <person name="Di Stilio V.S."/>
        </authorList>
    </citation>
    <scope>NUCLEOTIDE SEQUENCE [LARGE SCALE GENOMIC DNA]</scope>
    <source>
        <strain evidence="5">cv. WT478/WT964</strain>
        <tissue evidence="4">Leaves</tissue>
    </source>
</reference>
<dbReference type="GO" id="GO:0008270">
    <property type="term" value="F:zinc ion binding"/>
    <property type="evidence" value="ECO:0007669"/>
    <property type="project" value="UniProtKB-KW"/>
</dbReference>
<evidence type="ECO:0000313" key="4">
    <source>
        <dbReference type="EMBL" id="KAF5183707.1"/>
    </source>
</evidence>
<dbReference type="AlphaFoldDB" id="A0A7J6VG06"/>
<evidence type="ECO:0000259" key="3">
    <source>
        <dbReference type="PROSITE" id="PS50157"/>
    </source>
</evidence>
<feature type="compositionally biased region" description="Basic and acidic residues" evidence="2">
    <location>
        <begin position="1"/>
        <end position="10"/>
    </location>
</feature>